<comment type="subunit">
    <text evidence="1">Homodimer.</text>
</comment>
<comment type="function">
    <text evidence="1">Adenylyltransferase that mediates the addition of adenosine 5'-monophosphate (AMP) to specific residues of target proteins.</text>
</comment>
<comment type="caution">
    <text evidence="7">The sequence shown here is derived from an EMBL/GenBank/DDBJ whole genome shotgun (WGS) entry which is preliminary data.</text>
</comment>
<accession>A0A4S3KS48</accession>
<evidence type="ECO:0000256" key="3">
    <source>
        <dbReference type="PIRSR" id="PIRSR640198-1"/>
    </source>
</evidence>
<evidence type="ECO:0000313" key="7">
    <source>
        <dbReference type="EMBL" id="THD10994.1"/>
    </source>
</evidence>
<keyword evidence="5" id="KW-1133">Transmembrane helix</keyword>
<evidence type="ECO:0000256" key="2">
    <source>
        <dbReference type="PIRSR" id="PIRSR038925-1"/>
    </source>
</evidence>
<evidence type="ECO:0000256" key="5">
    <source>
        <dbReference type="SAM" id="Phobius"/>
    </source>
</evidence>
<dbReference type="GO" id="GO:0005524">
    <property type="term" value="F:ATP binding"/>
    <property type="evidence" value="ECO:0007669"/>
    <property type="project" value="UniProtKB-UniRule"/>
</dbReference>
<dbReference type="GO" id="GO:0003677">
    <property type="term" value="F:DNA binding"/>
    <property type="evidence" value="ECO:0007669"/>
    <property type="project" value="InterPro"/>
</dbReference>
<keyword evidence="5" id="KW-0472">Membrane</keyword>
<keyword evidence="1 2" id="KW-0067">ATP-binding</keyword>
<dbReference type="Pfam" id="PF02661">
    <property type="entry name" value="Fic"/>
    <property type="match status" value="1"/>
</dbReference>
<dbReference type="PANTHER" id="PTHR13504">
    <property type="entry name" value="FIDO DOMAIN-CONTAINING PROTEIN DDB_G0283145"/>
    <property type="match status" value="1"/>
</dbReference>
<keyword evidence="5" id="KW-0812">Transmembrane</keyword>
<dbReference type="InterPro" id="IPR003812">
    <property type="entry name" value="Fido"/>
</dbReference>
<dbReference type="RefSeq" id="WP_081127281.1">
    <property type="nucleotide sequence ID" value="NZ_LDOS01000002.1"/>
</dbReference>
<keyword evidence="8" id="KW-1185">Reference proteome</keyword>
<feature type="binding site" evidence="2">
    <location>
        <begin position="221"/>
        <end position="227"/>
    </location>
    <ligand>
        <name>ATP</name>
        <dbReference type="ChEBI" id="CHEBI:30616"/>
    </ligand>
</feature>
<evidence type="ECO:0000256" key="1">
    <source>
        <dbReference type="PIRNR" id="PIRNR038925"/>
    </source>
</evidence>
<dbReference type="InterPro" id="IPR025758">
    <property type="entry name" value="Fic/DOC_N"/>
</dbReference>
<name>A0A4S3KS48_9GAMM</name>
<dbReference type="SUPFAM" id="SSF46785">
    <property type="entry name" value="Winged helix' DNA-binding domain"/>
    <property type="match status" value="1"/>
</dbReference>
<dbReference type="GO" id="GO:0006355">
    <property type="term" value="P:regulation of DNA-templated transcription"/>
    <property type="evidence" value="ECO:0007669"/>
    <property type="project" value="InterPro"/>
</dbReference>
<dbReference type="GO" id="GO:0042803">
    <property type="term" value="F:protein homodimerization activity"/>
    <property type="evidence" value="ECO:0007669"/>
    <property type="project" value="UniProtKB-UniRule"/>
</dbReference>
<dbReference type="InterPro" id="IPR026287">
    <property type="entry name" value="SoFic-like"/>
</dbReference>
<evidence type="ECO:0000313" key="8">
    <source>
        <dbReference type="Proteomes" id="UP000307749"/>
    </source>
</evidence>
<dbReference type="GO" id="GO:0000287">
    <property type="term" value="F:magnesium ion binding"/>
    <property type="evidence" value="ECO:0007669"/>
    <property type="project" value="UniProtKB-UniRule"/>
</dbReference>
<keyword evidence="1" id="KW-0808">Transferase</keyword>
<dbReference type="EC" id="2.7.7.108" evidence="1"/>
<dbReference type="GO" id="GO:0070733">
    <property type="term" value="F:AMPylase activity"/>
    <property type="evidence" value="ECO:0007669"/>
    <property type="project" value="UniProtKB-UniRule"/>
</dbReference>
<feature type="binding site" evidence="2">
    <location>
        <position position="216"/>
    </location>
    <ligand>
        <name>ATP</name>
        <dbReference type="ChEBI" id="CHEBI:30616"/>
    </ligand>
</feature>
<feature type="binding site" evidence="2">
    <location>
        <position position="82"/>
    </location>
    <ligand>
        <name>ATP</name>
        <dbReference type="ChEBI" id="CHEBI:30616"/>
    </ligand>
</feature>
<dbReference type="InterPro" id="IPR036388">
    <property type="entry name" value="WH-like_DNA-bd_sf"/>
</dbReference>
<dbReference type="PROSITE" id="PS51459">
    <property type="entry name" value="FIDO"/>
    <property type="match status" value="1"/>
</dbReference>
<dbReference type="InterPro" id="IPR040198">
    <property type="entry name" value="Fido_containing"/>
</dbReference>
<feature type="domain" description="Fido" evidence="6">
    <location>
        <begin position="130"/>
        <end position="280"/>
    </location>
</feature>
<dbReference type="InterPro" id="IPR036597">
    <property type="entry name" value="Fido-like_dom_sf"/>
</dbReference>
<dbReference type="Proteomes" id="UP000307749">
    <property type="component" value="Unassembled WGS sequence"/>
</dbReference>
<dbReference type="Pfam" id="PF13784">
    <property type="entry name" value="Fic_N"/>
    <property type="match status" value="1"/>
</dbReference>
<dbReference type="PANTHER" id="PTHR13504:SF38">
    <property type="entry name" value="FIDO DOMAIN-CONTAINING PROTEIN"/>
    <property type="match status" value="1"/>
</dbReference>
<evidence type="ECO:0000259" key="6">
    <source>
        <dbReference type="PROSITE" id="PS51459"/>
    </source>
</evidence>
<keyword evidence="1 2" id="KW-0547">Nucleotide-binding</keyword>
<comment type="catalytic activity">
    <reaction evidence="1">
        <text>L-tyrosyl-[protein] + ATP = O-(5'-adenylyl)-L-tyrosyl-[protein] + diphosphate</text>
        <dbReference type="Rhea" id="RHEA:54288"/>
        <dbReference type="Rhea" id="RHEA-COMP:10136"/>
        <dbReference type="Rhea" id="RHEA-COMP:13846"/>
        <dbReference type="ChEBI" id="CHEBI:30616"/>
        <dbReference type="ChEBI" id="CHEBI:33019"/>
        <dbReference type="ChEBI" id="CHEBI:46858"/>
        <dbReference type="ChEBI" id="CHEBI:83624"/>
        <dbReference type="EC" id="2.7.7.108"/>
    </reaction>
</comment>
<dbReference type="InterPro" id="IPR005471">
    <property type="entry name" value="Tscrpt_reg_IclR_N"/>
</dbReference>
<dbReference type="AlphaFoldDB" id="A0A4S3KS48"/>
<feature type="binding site" evidence="4">
    <location>
        <begin position="220"/>
        <end position="227"/>
    </location>
    <ligand>
        <name>ATP</name>
        <dbReference type="ChEBI" id="CHEBI:30616"/>
    </ligand>
</feature>
<dbReference type="PIRSF" id="PIRSF038925">
    <property type="entry name" value="AMP-prot_trans"/>
    <property type="match status" value="1"/>
</dbReference>
<dbReference type="OrthoDB" id="9807853at2"/>
<evidence type="ECO:0000256" key="4">
    <source>
        <dbReference type="PIRSR" id="PIRSR640198-2"/>
    </source>
</evidence>
<protein>
    <recommendedName>
        <fullName evidence="1">Protein adenylyltransferase</fullName>
        <ecNumber evidence="1">2.7.7.108</ecNumber>
    </recommendedName>
    <alternativeName>
        <fullName evidence="1">AMPylator</fullName>
    </alternativeName>
</protein>
<dbReference type="STRING" id="993689.GCA_002077135_02003"/>
<keyword evidence="1" id="KW-0548">Nucleotidyltransferase</keyword>
<feature type="transmembrane region" description="Helical" evidence="5">
    <location>
        <begin position="228"/>
        <end position="251"/>
    </location>
</feature>
<dbReference type="InterPro" id="IPR036390">
    <property type="entry name" value="WH_DNA-bd_sf"/>
</dbReference>
<feature type="binding site" evidence="2">
    <location>
        <position position="258"/>
    </location>
    <ligand>
        <name>ATP</name>
        <dbReference type="ChEBI" id="CHEBI:30616"/>
    </ligand>
</feature>
<gene>
    <name evidence="7" type="ORF">B1806_05500</name>
</gene>
<sequence length="387" mass="42406">MQRGPTGRYEVTTTAGETVRAFVPAPLPPVPPLDLAGARQRRLEQALLACGRLDAVTALLPEPDLFLYAYVRREAVLSSQIEGTQSSLSDLLLFELDEAPGVPFDDVVEVSNYVAALEHGLARLREGFPLSNRLLREVHGKLLARGRGADKLPGEFRRSQNWIGGTRPGNARHVPPPAQDIANCMAALERFIHAEADGLPILVKAALAHVQFETIHPFLDGNGRVGRLLIALMLADAGVLAQPLLYLSLYFKQHRAEYYRQLDAVRRDGDWEAWVDFFLEGVGQTAAGAVDTAHRLLALFADDAAKARDLGRAAANTLRVFDALRARPIASINDLSRRTAVSYPTVARAIEALAALGIVRELTGRKRDRVFAYDRYLAVLNEGAEPL</sequence>
<dbReference type="Gene3D" id="1.10.3290.10">
    <property type="entry name" value="Fido-like domain"/>
    <property type="match status" value="1"/>
</dbReference>
<reference evidence="7 8" key="1">
    <citation type="submission" date="2017-02" db="EMBL/GenBank/DDBJ databases">
        <title>Whole genome sequencing of Metallibacterium scheffleri DSM 24874 (T).</title>
        <authorList>
            <person name="Kumar S."/>
            <person name="Patil P."/>
            <person name="Patil P.B."/>
        </authorList>
    </citation>
    <scope>NUCLEOTIDE SEQUENCE [LARGE SCALE GENOMIC DNA]</scope>
    <source>
        <strain evidence="7 8">DSM 24874</strain>
    </source>
</reference>
<dbReference type="SUPFAM" id="SSF140931">
    <property type="entry name" value="Fic-like"/>
    <property type="match status" value="1"/>
</dbReference>
<dbReference type="Gene3D" id="1.10.10.10">
    <property type="entry name" value="Winged helix-like DNA-binding domain superfamily/Winged helix DNA-binding domain"/>
    <property type="match status" value="1"/>
</dbReference>
<proteinExistence type="predicted"/>
<comment type="catalytic activity">
    <reaction evidence="1">
        <text>L-threonyl-[protein] + ATP = 3-O-(5'-adenylyl)-L-threonyl-[protein] + diphosphate</text>
        <dbReference type="Rhea" id="RHEA:54292"/>
        <dbReference type="Rhea" id="RHEA-COMP:11060"/>
        <dbReference type="Rhea" id="RHEA-COMP:13847"/>
        <dbReference type="ChEBI" id="CHEBI:30013"/>
        <dbReference type="ChEBI" id="CHEBI:30616"/>
        <dbReference type="ChEBI" id="CHEBI:33019"/>
        <dbReference type="ChEBI" id="CHEBI:138113"/>
        <dbReference type="EC" id="2.7.7.108"/>
    </reaction>
</comment>
<organism evidence="7 8">
    <name type="scientific">Metallibacterium scheffleri</name>
    <dbReference type="NCBI Taxonomy" id="993689"/>
    <lineage>
        <taxon>Bacteria</taxon>
        <taxon>Pseudomonadati</taxon>
        <taxon>Pseudomonadota</taxon>
        <taxon>Gammaproteobacteria</taxon>
        <taxon>Lysobacterales</taxon>
        <taxon>Rhodanobacteraceae</taxon>
        <taxon>Metallibacterium</taxon>
    </lineage>
</organism>
<dbReference type="EMBL" id="MWQO01000017">
    <property type="protein sequence ID" value="THD10994.1"/>
    <property type="molecule type" value="Genomic_DNA"/>
</dbReference>
<feature type="binding site" evidence="4">
    <location>
        <begin position="258"/>
        <end position="259"/>
    </location>
    <ligand>
        <name>ATP</name>
        <dbReference type="ChEBI" id="CHEBI:30616"/>
    </ligand>
</feature>
<feature type="active site" evidence="3">
    <location>
        <position position="216"/>
    </location>
</feature>
<dbReference type="Pfam" id="PF09339">
    <property type="entry name" value="HTH_IclR"/>
    <property type="match status" value="1"/>
</dbReference>